<sequence length="131" mass="15060">MSTASEKASVNSTQETLRSSYNCYGTRLFLIFDAKARLYRLATRWYWLSSFDSIWDACDAFEALELMEGNEQQLARTLKAEIKRVPRHVFGSARNGMGRINYLINSVERRMQGLRPVRCGSKGSVERWIPA</sequence>
<geneLocation type="plasmid" evidence="2">
    <name>pkf715a dna</name>
</geneLocation>
<keyword evidence="1" id="KW-0614">Plasmid</keyword>
<gene>
    <name evidence="1" type="ORF">KF715C_pA1690</name>
</gene>
<dbReference type="RefSeq" id="WP_096427030.1">
    <property type="nucleotide sequence ID" value="NZ_AP015030.1"/>
</dbReference>
<evidence type="ECO:0000313" key="1">
    <source>
        <dbReference type="EMBL" id="BAW26674.1"/>
    </source>
</evidence>
<dbReference type="Proteomes" id="UP000218731">
    <property type="component" value="Plasmid pKF715A"/>
</dbReference>
<name>A0A1L7NMK9_PSEPU</name>
<accession>A0A1L7NMK9</accession>
<reference evidence="1 2" key="1">
    <citation type="submission" date="2015-11" db="EMBL/GenBank/DDBJ databases">
        <title>Complete genome sequencing of a biphenyl-degrading bacterium, Pseudomonas putida KF715 (=NBRC110667).</title>
        <authorList>
            <person name="Suenaga H."/>
            <person name="Fujihara N."/>
            <person name="Watanabe T."/>
            <person name="Hirose J."/>
            <person name="Kimura N."/>
            <person name="Yamazoe A."/>
            <person name="Hosoyama A."/>
            <person name="Shimodaira J."/>
            <person name="Furukawa K."/>
        </authorList>
    </citation>
    <scope>NUCLEOTIDE SEQUENCE [LARGE SCALE GENOMIC DNA]</scope>
    <source>
        <strain evidence="1 2">KF715</strain>
        <plasmid evidence="2">Plasmid pkf715a dna</plasmid>
    </source>
</reference>
<dbReference type="AlphaFoldDB" id="A0A1L7NMK9"/>
<organism evidence="1 2">
    <name type="scientific">Pseudomonas putida</name>
    <name type="common">Arthrobacter siderocapsulatus</name>
    <dbReference type="NCBI Taxonomy" id="303"/>
    <lineage>
        <taxon>Bacteria</taxon>
        <taxon>Pseudomonadati</taxon>
        <taxon>Pseudomonadota</taxon>
        <taxon>Gammaproteobacteria</taxon>
        <taxon>Pseudomonadales</taxon>
        <taxon>Pseudomonadaceae</taxon>
        <taxon>Pseudomonas</taxon>
    </lineage>
</organism>
<protein>
    <submittedName>
        <fullName evidence="1">Uncharacterized protein</fullName>
    </submittedName>
</protein>
<evidence type="ECO:0000313" key="2">
    <source>
        <dbReference type="Proteomes" id="UP000218731"/>
    </source>
</evidence>
<proteinExistence type="predicted"/>
<dbReference type="EMBL" id="AP015030">
    <property type="protein sequence ID" value="BAW26674.1"/>
    <property type="molecule type" value="Genomic_DNA"/>
</dbReference>